<dbReference type="Proteomes" id="UP000789901">
    <property type="component" value="Unassembled WGS sequence"/>
</dbReference>
<keyword evidence="1" id="KW-0175">Coiled coil</keyword>
<protein>
    <submittedName>
        <fullName evidence="2">24739_t:CDS:1</fullName>
    </submittedName>
</protein>
<evidence type="ECO:0000313" key="2">
    <source>
        <dbReference type="EMBL" id="CAG8507521.1"/>
    </source>
</evidence>
<keyword evidence="3" id="KW-1185">Reference proteome</keyword>
<feature type="coiled-coil region" evidence="1">
    <location>
        <begin position="28"/>
        <end position="69"/>
    </location>
</feature>
<sequence>MPRKNHHNETLNKLKAKLCSDNINISEINNAVKKLIKEQNNIDFYQIENNELKEKLQLLTNSYKNNKTELERYYKVIQKTRSVLEGIVNSNKIDLLQLVDLREELSEICRAVMSDFNIPAAYSTQNNIVFNSFDEALSASEPKISEINEGEENNNNGQIFPSLVRSNRFYDKNNQNFDTDKFKF</sequence>
<dbReference type="EMBL" id="CAJVQB010000792">
    <property type="protein sequence ID" value="CAG8507521.1"/>
    <property type="molecule type" value="Genomic_DNA"/>
</dbReference>
<comment type="caution">
    <text evidence="2">The sequence shown here is derived from an EMBL/GenBank/DDBJ whole genome shotgun (WGS) entry which is preliminary data.</text>
</comment>
<reference evidence="2 3" key="1">
    <citation type="submission" date="2021-06" db="EMBL/GenBank/DDBJ databases">
        <authorList>
            <person name="Kallberg Y."/>
            <person name="Tangrot J."/>
            <person name="Rosling A."/>
        </authorList>
    </citation>
    <scope>NUCLEOTIDE SEQUENCE [LARGE SCALE GENOMIC DNA]</scope>
    <source>
        <strain evidence="2 3">120-4 pot B 10/14</strain>
    </source>
</reference>
<gene>
    <name evidence="2" type="ORF">GMARGA_LOCUS2512</name>
</gene>
<evidence type="ECO:0000256" key="1">
    <source>
        <dbReference type="SAM" id="Coils"/>
    </source>
</evidence>
<organism evidence="2 3">
    <name type="scientific">Gigaspora margarita</name>
    <dbReference type="NCBI Taxonomy" id="4874"/>
    <lineage>
        <taxon>Eukaryota</taxon>
        <taxon>Fungi</taxon>
        <taxon>Fungi incertae sedis</taxon>
        <taxon>Mucoromycota</taxon>
        <taxon>Glomeromycotina</taxon>
        <taxon>Glomeromycetes</taxon>
        <taxon>Diversisporales</taxon>
        <taxon>Gigasporaceae</taxon>
        <taxon>Gigaspora</taxon>
    </lineage>
</organism>
<proteinExistence type="predicted"/>
<evidence type="ECO:0000313" key="3">
    <source>
        <dbReference type="Proteomes" id="UP000789901"/>
    </source>
</evidence>
<name>A0ABM8W2E8_GIGMA</name>
<accession>A0ABM8W2E8</accession>